<reference evidence="1 2" key="1">
    <citation type="submission" date="2023-03" db="EMBL/GenBank/DDBJ databases">
        <title>Bacillus Genome Sequencing.</title>
        <authorList>
            <person name="Dunlap C."/>
        </authorList>
    </citation>
    <scope>NUCLEOTIDE SEQUENCE [LARGE SCALE GENOMIC DNA]</scope>
    <source>
        <strain evidence="1 2">B-59205</strain>
    </source>
</reference>
<dbReference type="Proteomes" id="UP001344888">
    <property type="component" value="Unassembled WGS sequence"/>
</dbReference>
<comment type="caution">
    <text evidence="1">The sequence shown here is derived from an EMBL/GenBank/DDBJ whole genome shotgun (WGS) entry which is preliminary data.</text>
</comment>
<name>A0AAW9NUZ3_9BACL</name>
<protein>
    <submittedName>
        <fullName evidence="1">N-acyl homoserine lactonase family protein</fullName>
    </submittedName>
</protein>
<dbReference type="EMBL" id="JARSFG010000027">
    <property type="protein sequence ID" value="MEC1180327.1"/>
    <property type="molecule type" value="Genomic_DNA"/>
</dbReference>
<organism evidence="1 2">
    <name type="scientific">Metasolibacillus meyeri</name>
    <dbReference type="NCBI Taxonomy" id="1071052"/>
    <lineage>
        <taxon>Bacteria</taxon>
        <taxon>Bacillati</taxon>
        <taxon>Bacillota</taxon>
        <taxon>Bacilli</taxon>
        <taxon>Bacillales</taxon>
        <taxon>Caryophanaceae</taxon>
        <taxon>Metasolibacillus</taxon>
    </lineage>
</organism>
<evidence type="ECO:0000313" key="2">
    <source>
        <dbReference type="Proteomes" id="UP001344888"/>
    </source>
</evidence>
<dbReference type="Gene3D" id="3.60.15.10">
    <property type="entry name" value="Ribonuclease Z/Hydroxyacylglutathione hydrolase-like"/>
    <property type="match status" value="1"/>
</dbReference>
<gene>
    <name evidence="1" type="ORF">P9B03_17675</name>
</gene>
<keyword evidence="2" id="KW-1185">Reference proteome</keyword>
<proteinExistence type="predicted"/>
<dbReference type="AlphaFoldDB" id="A0AAW9NUZ3"/>
<feature type="non-terminal residue" evidence="1">
    <location>
        <position position="1"/>
    </location>
</feature>
<accession>A0AAW9NUZ3</accession>
<dbReference type="InterPro" id="IPR036866">
    <property type="entry name" value="RibonucZ/Hydroxyglut_hydro"/>
</dbReference>
<evidence type="ECO:0000313" key="1">
    <source>
        <dbReference type="EMBL" id="MEC1180327.1"/>
    </source>
</evidence>
<sequence>FANENNSEVWFGHDSNQFKNFRKSTEGYYE</sequence>